<proteinExistence type="predicted"/>
<reference evidence="1" key="1">
    <citation type="journal article" date="2022" name="bioRxiv">
        <title>Sequencing and chromosome-scale assembly of the giantPleurodeles waltlgenome.</title>
        <authorList>
            <person name="Brown T."/>
            <person name="Elewa A."/>
            <person name="Iarovenko S."/>
            <person name="Subramanian E."/>
            <person name="Araus A.J."/>
            <person name="Petzold A."/>
            <person name="Susuki M."/>
            <person name="Suzuki K.-i.T."/>
            <person name="Hayashi T."/>
            <person name="Toyoda A."/>
            <person name="Oliveira C."/>
            <person name="Osipova E."/>
            <person name="Leigh N.D."/>
            <person name="Simon A."/>
            <person name="Yun M.H."/>
        </authorList>
    </citation>
    <scope>NUCLEOTIDE SEQUENCE</scope>
    <source>
        <strain evidence="1">20211129_DDA</strain>
        <tissue evidence="1">Liver</tissue>
    </source>
</reference>
<dbReference type="EMBL" id="JANPWB010000011">
    <property type="protein sequence ID" value="KAJ1122665.1"/>
    <property type="molecule type" value="Genomic_DNA"/>
</dbReference>
<evidence type="ECO:0000313" key="2">
    <source>
        <dbReference type="Proteomes" id="UP001066276"/>
    </source>
</evidence>
<organism evidence="1 2">
    <name type="scientific">Pleurodeles waltl</name>
    <name type="common">Iberian ribbed newt</name>
    <dbReference type="NCBI Taxonomy" id="8319"/>
    <lineage>
        <taxon>Eukaryota</taxon>
        <taxon>Metazoa</taxon>
        <taxon>Chordata</taxon>
        <taxon>Craniata</taxon>
        <taxon>Vertebrata</taxon>
        <taxon>Euteleostomi</taxon>
        <taxon>Amphibia</taxon>
        <taxon>Batrachia</taxon>
        <taxon>Caudata</taxon>
        <taxon>Salamandroidea</taxon>
        <taxon>Salamandridae</taxon>
        <taxon>Pleurodelinae</taxon>
        <taxon>Pleurodeles</taxon>
    </lineage>
</organism>
<gene>
    <name evidence="1" type="ORF">NDU88_001150</name>
</gene>
<dbReference type="AlphaFoldDB" id="A0AAV7P657"/>
<name>A0AAV7P657_PLEWA</name>
<keyword evidence="2" id="KW-1185">Reference proteome</keyword>
<evidence type="ECO:0000313" key="1">
    <source>
        <dbReference type="EMBL" id="KAJ1122665.1"/>
    </source>
</evidence>
<sequence>MSGCRPGLRSTDRAAWRTKYASPGRPAGSPVPYPEGCCDLEFFSAAQASLPRCASSNQLLAARLETGVLSALLTEHSYLPFWDISELKTRPSKKPFRHRAV</sequence>
<accession>A0AAV7P657</accession>
<protein>
    <submittedName>
        <fullName evidence="1">Uncharacterized protein</fullName>
    </submittedName>
</protein>
<comment type="caution">
    <text evidence="1">The sequence shown here is derived from an EMBL/GenBank/DDBJ whole genome shotgun (WGS) entry which is preliminary data.</text>
</comment>
<dbReference type="Proteomes" id="UP001066276">
    <property type="component" value="Chromosome 7"/>
</dbReference>